<accession>A0A152A7J8</accession>
<keyword evidence="2" id="KW-1185">Reference proteome</keyword>
<organism evidence="1 2">
    <name type="scientific">Tieghemostelium lacteum</name>
    <name type="common">Slime mold</name>
    <name type="synonym">Dictyostelium lacteum</name>
    <dbReference type="NCBI Taxonomy" id="361077"/>
    <lineage>
        <taxon>Eukaryota</taxon>
        <taxon>Amoebozoa</taxon>
        <taxon>Evosea</taxon>
        <taxon>Eumycetozoa</taxon>
        <taxon>Dictyostelia</taxon>
        <taxon>Dictyosteliales</taxon>
        <taxon>Raperosteliaceae</taxon>
        <taxon>Tieghemostelium</taxon>
    </lineage>
</organism>
<comment type="caution">
    <text evidence="1">The sequence shown here is derived from an EMBL/GenBank/DDBJ whole genome shotgun (WGS) entry which is preliminary data.</text>
</comment>
<sequence length="684" mass="80708">MDISLYRSVFGNHYLVNYIFRYIREQNEIKRCSGEIKKIKKYGDLRNVDKMLRKKNIYMPVFLDKCKRIRGTPGLNLFEELYFVRDSIKLICQHVNDQETFEWLYTQLDSMYFKGQLLKKVKALPKIEPVQFMTRINDPYTVDNSTVFSKCCESGSLEKCKFIYSQLESLKVESKDTIEISYYLQKIAESGNRDLIEWFIDTFSQYIHKKPIQWRLIIPHMVKYKWFDIVDVLTLNGKLENPLKDSLTLFRLQCQNNRLDMDLFRLILSKKENIKSSVVTDLANDIARISPGPKGSEERQNMVNLQIEAYQLLIKACAHNKYLNITSMDLLQRFLIQDNFEVFSSISDKFSSYYFTGADILDNACKNSLFDFIRFFIIEKNNRPYGNAINTNWKLEVVEFLYDLYKGANIQWSQFSIKTTSNQVVKFISTHSSNFFETFINNEYWNLKQYNMEFLKVIYQKSIDLGKSFLLPAIYTKLGTLTFDDIDWLYNIAQYKNEIYQQSFHLQLIKKRKHLLLEHLYSKSPFKLDLKMLESALMSGSLDTLKIVYKIYLQSEVPTSSVSQKLTFEKGTLARHIPIESFLFLKSKGFIMSFRTPCIKEAISKHNLPLFLFIYKNQPNIITNDIAHYSMHSFSIFKWIFENRVEGGDLKTLQIQAQKLVSPSQPDIIRYLQSMSNYQRSNKL</sequence>
<dbReference type="EMBL" id="LODT01000004">
    <property type="protein sequence ID" value="KYR02209.1"/>
    <property type="molecule type" value="Genomic_DNA"/>
</dbReference>
<dbReference type="InParanoid" id="A0A152A7J8"/>
<reference evidence="1 2" key="1">
    <citation type="submission" date="2015-12" db="EMBL/GenBank/DDBJ databases">
        <title>Dictyostelia acquired genes for synthesis and detection of signals that induce cell-type specialization by lateral gene transfer from prokaryotes.</title>
        <authorList>
            <person name="Gloeckner G."/>
            <person name="Schaap P."/>
        </authorList>
    </citation>
    <scope>NUCLEOTIDE SEQUENCE [LARGE SCALE GENOMIC DNA]</scope>
    <source>
        <strain evidence="1 2">TK</strain>
    </source>
</reference>
<protein>
    <submittedName>
        <fullName evidence="1">Uncharacterized protein</fullName>
    </submittedName>
</protein>
<proteinExistence type="predicted"/>
<gene>
    <name evidence="1" type="ORF">DLAC_01029</name>
</gene>
<dbReference type="AlphaFoldDB" id="A0A152A7J8"/>
<evidence type="ECO:0000313" key="1">
    <source>
        <dbReference type="EMBL" id="KYR02209.1"/>
    </source>
</evidence>
<dbReference type="Proteomes" id="UP000076078">
    <property type="component" value="Unassembled WGS sequence"/>
</dbReference>
<evidence type="ECO:0000313" key="2">
    <source>
        <dbReference type="Proteomes" id="UP000076078"/>
    </source>
</evidence>
<name>A0A152A7J8_TIELA</name>